<evidence type="ECO:0000256" key="2">
    <source>
        <dbReference type="ARBA" id="ARBA00022475"/>
    </source>
</evidence>
<feature type="domain" description="NADH:quinone oxidoreductase/Mrp antiporter transmembrane" evidence="9">
    <location>
        <begin position="126"/>
        <end position="420"/>
    </location>
</feature>
<feature type="transmembrane region" description="Helical" evidence="8">
    <location>
        <begin position="161"/>
        <end position="180"/>
    </location>
</feature>
<evidence type="ECO:0000256" key="1">
    <source>
        <dbReference type="ARBA" id="ARBA00004651"/>
    </source>
</evidence>
<dbReference type="InterPro" id="IPR001750">
    <property type="entry name" value="ND/Mrp_TM"/>
</dbReference>
<accession>A0A1F4U2L5</accession>
<dbReference type="PANTHER" id="PTHR42682:SF4">
    <property type="entry name" value="NADH-UBIQUINONE_PLASTOQUINONE"/>
    <property type="match status" value="1"/>
</dbReference>
<name>A0A1F4U2L5_UNCW3</name>
<dbReference type="PRINTS" id="PR01434">
    <property type="entry name" value="NADHDHGNASE5"/>
</dbReference>
<feature type="transmembrane region" description="Helical" evidence="8">
    <location>
        <begin position="302"/>
        <end position="322"/>
    </location>
</feature>
<sequence length="638" mass="70194">MQIFGIDFFYWLIFLPIAGVLLGFVINRLRSEFSFIAFIGTLFVAIKLFILSRSGPLEPINIASILGINFTIYVDSLSGFILLFNAIFAFLTWLYALKSMSKSPNERVYYLFIGLTLSAANGVVMSGNLLFLLIFWNILVFSLYGLLLVGKTDSSKAALKALILIGVADYLMMFGIIILLTQFGTVDFPFDPRILMTNPWAVAAYVCILVGALAKAGAIPLHTWIPEAAKVVPASTMAFIPASLDKLLGIYLLFRISYYVFDISGSMTIRLILMIIGVVTILAAVMMAMIQKEAMRLLSFHAVSQVGYMVLGIGTGIPVAIAGGLFHMINNAIYKACLFFTAGAVEHRAKTTMLDNLGGLGVKMPITAICFIIASFAISGVPPFNGFYSKWMIYQGIVQLSGETKLWPVFLIAAMFGSVLTLASFLKMIHSLFLGERPKDLEKVREVSFPMLFPGIVLALACIIFGVFAYAVPLKNLILPAVPFKVSQFGFWSPGLATILILIGLVIGLFVFLLGTAIKPRRSRVFVGGENLSDESGRMTGPNFYSSVHTLSMLEKTYQFGEGGAFDFYNYLLATMRSFAVVSKSVLNMALVYAYRFIGRLIRNLGRLLAHLHTGELYTYIGWLFLGGIVIFGLLMIL</sequence>
<evidence type="ECO:0000256" key="8">
    <source>
        <dbReference type="SAM" id="Phobius"/>
    </source>
</evidence>
<feature type="transmembrane region" description="Helical" evidence="8">
    <location>
        <begin position="366"/>
        <end position="386"/>
    </location>
</feature>
<feature type="transmembrane region" description="Helical" evidence="8">
    <location>
        <begin position="108"/>
        <end position="124"/>
    </location>
</feature>
<evidence type="ECO:0000256" key="4">
    <source>
        <dbReference type="ARBA" id="ARBA00022989"/>
    </source>
</evidence>
<keyword evidence="3 7" id="KW-0812">Transmembrane</keyword>
<feature type="transmembrane region" description="Helical" evidence="8">
    <location>
        <begin position="491"/>
        <end position="514"/>
    </location>
</feature>
<dbReference type="Pfam" id="PF00361">
    <property type="entry name" value="Proton_antipo_M"/>
    <property type="match status" value="1"/>
</dbReference>
<dbReference type="AlphaFoldDB" id="A0A1F4U2L5"/>
<comment type="subcellular location">
    <subcellularLocation>
        <location evidence="1">Cell membrane</location>
        <topology evidence="1">Multi-pass membrane protein</topology>
    </subcellularLocation>
    <subcellularLocation>
        <location evidence="7">Membrane</location>
        <topology evidence="7">Multi-pass membrane protein</topology>
    </subcellularLocation>
</comment>
<feature type="transmembrane region" description="Helical" evidence="8">
    <location>
        <begin position="579"/>
        <end position="598"/>
    </location>
</feature>
<dbReference type="GO" id="GO:0005886">
    <property type="term" value="C:plasma membrane"/>
    <property type="evidence" value="ECO:0007669"/>
    <property type="project" value="UniProtKB-SubCell"/>
</dbReference>
<comment type="caution">
    <text evidence="10">The sequence shown here is derived from an EMBL/GenBank/DDBJ whole genome shotgun (WGS) entry which is preliminary data.</text>
</comment>
<protein>
    <recommendedName>
        <fullName evidence="9">NADH:quinone oxidoreductase/Mrp antiporter transmembrane domain-containing protein</fullName>
    </recommendedName>
</protein>
<proteinExistence type="predicted"/>
<dbReference type="GO" id="GO:0016491">
    <property type="term" value="F:oxidoreductase activity"/>
    <property type="evidence" value="ECO:0007669"/>
    <property type="project" value="UniProtKB-KW"/>
</dbReference>
<feature type="transmembrane region" description="Helical" evidence="8">
    <location>
        <begin position="200"/>
        <end position="225"/>
    </location>
</feature>
<feature type="transmembrane region" description="Helical" evidence="8">
    <location>
        <begin position="33"/>
        <end position="52"/>
    </location>
</feature>
<evidence type="ECO:0000256" key="6">
    <source>
        <dbReference type="ARBA" id="ARBA00023136"/>
    </source>
</evidence>
<dbReference type="EMBL" id="MEUM01000142">
    <property type="protein sequence ID" value="OGC39218.1"/>
    <property type="molecule type" value="Genomic_DNA"/>
</dbReference>
<feature type="transmembrane region" description="Helical" evidence="8">
    <location>
        <begin position="267"/>
        <end position="290"/>
    </location>
</feature>
<keyword evidence="5" id="KW-0560">Oxidoreductase</keyword>
<dbReference type="PANTHER" id="PTHR42682">
    <property type="entry name" value="HYDROGENASE-4 COMPONENT F"/>
    <property type="match status" value="1"/>
</dbReference>
<evidence type="ECO:0000256" key="5">
    <source>
        <dbReference type="ARBA" id="ARBA00023002"/>
    </source>
</evidence>
<dbReference type="Proteomes" id="UP000177025">
    <property type="component" value="Unassembled WGS sequence"/>
</dbReference>
<feature type="transmembrane region" description="Helical" evidence="8">
    <location>
        <begin position="447"/>
        <end position="471"/>
    </location>
</feature>
<keyword evidence="4 8" id="KW-1133">Transmembrane helix</keyword>
<evidence type="ECO:0000313" key="11">
    <source>
        <dbReference type="Proteomes" id="UP000177025"/>
    </source>
</evidence>
<feature type="transmembrane region" description="Helical" evidence="8">
    <location>
        <begin position="72"/>
        <end position="96"/>
    </location>
</feature>
<feature type="transmembrane region" description="Helical" evidence="8">
    <location>
        <begin position="130"/>
        <end position="149"/>
    </location>
</feature>
<keyword evidence="6 8" id="KW-0472">Membrane</keyword>
<reference evidence="10 11" key="1">
    <citation type="journal article" date="2016" name="Nat. Commun.">
        <title>Thousands of microbial genomes shed light on interconnected biogeochemical processes in an aquifer system.</title>
        <authorList>
            <person name="Anantharaman K."/>
            <person name="Brown C.T."/>
            <person name="Hug L.A."/>
            <person name="Sharon I."/>
            <person name="Castelle C.J."/>
            <person name="Probst A.J."/>
            <person name="Thomas B.C."/>
            <person name="Singh A."/>
            <person name="Wilkins M.J."/>
            <person name="Karaoz U."/>
            <person name="Brodie E.L."/>
            <person name="Williams K.H."/>
            <person name="Hubbard S.S."/>
            <person name="Banfield J.F."/>
        </authorList>
    </citation>
    <scope>NUCLEOTIDE SEQUENCE [LARGE SCALE GENOMIC DNA]</scope>
</reference>
<evidence type="ECO:0000256" key="3">
    <source>
        <dbReference type="ARBA" id="ARBA00022692"/>
    </source>
</evidence>
<feature type="transmembrane region" description="Helical" evidence="8">
    <location>
        <begin position="6"/>
        <end position="26"/>
    </location>
</feature>
<feature type="transmembrane region" description="Helical" evidence="8">
    <location>
        <begin position="618"/>
        <end position="637"/>
    </location>
</feature>
<gene>
    <name evidence="10" type="ORF">A2Y85_03410</name>
</gene>
<dbReference type="InterPro" id="IPR052175">
    <property type="entry name" value="ComplexI-like_HydComp"/>
</dbReference>
<feature type="transmembrane region" description="Helical" evidence="8">
    <location>
        <begin position="406"/>
        <end position="426"/>
    </location>
</feature>
<organism evidence="10 11">
    <name type="scientific">candidate division WOR-3 bacterium RBG_13_43_14</name>
    <dbReference type="NCBI Taxonomy" id="1802590"/>
    <lineage>
        <taxon>Bacteria</taxon>
        <taxon>Bacteria division WOR-3</taxon>
    </lineage>
</organism>
<evidence type="ECO:0000259" key="9">
    <source>
        <dbReference type="Pfam" id="PF00361"/>
    </source>
</evidence>
<keyword evidence="2" id="KW-1003">Cell membrane</keyword>
<evidence type="ECO:0000313" key="10">
    <source>
        <dbReference type="EMBL" id="OGC39218.1"/>
    </source>
</evidence>
<evidence type="ECO:0000256" key="7">
    <source>
        <dbReference type="RuleBase" id="RU000320"/>
    </source>
</evidence>